<evidence type="ECO:0000256" key="1">
    <source>
        <dbReference type="ARBA" id="ARBA00010923"/>
    </source>
</evidence>
<evidence type="ECO:0000256" key="2">
    <source>
        <dbReference type="ARBA" id="ARBA00022747"/>
    </source>
</evidence>
<organism evidence="6 7">
    <name type="scientific">Halorientalis pallida</name>
    <dbReference type="NCBI Taxonomy" id="2479928"/>
    <lineage>
        <taxon>Archaea</taxon>
        <taxon>Methanobacteriati</taxon>
        <taxon>Methanobacteriota</taxon>
        <taxon>Stenosarchaea group</taxon>
        <taxon>Halobacteria</taxon>
        <taxon>Halobacteriales</taxon>
        <taxon>Haloarculaceae</taxon>
        <taxon>Halorientalis</taxon>
    </lineage>
</organism>
<keyword evidence="6" id="KW-0378">Hydrolase</keyword>
<comment type="caution">
    <text evidence="6">The sequence shown here is derived from an EMBL/GenBank/DDBJ whole genome shotgun (WGS) entry which is preliminary data.</text>
</comment>
<evidence type="ECO:0000259" key="5">
    <source>
        <dbReference type="Pfam" id="PF01420"/>
    </source>
</evidence>
<dbReference type="InterPro" id="IPR052021">
    <property type="entry name" value="Type-I_RS_S_subunit"/>
</dbReference>
<feature type="compositionally biased region" description="Acidic residues" evidence="4">
    <location>
        <begin position="1"/>
        <end position="14"/>
    </location>
</feature>
<dbReference type="Gene3D" id="3.90.220.20">
    <property type="entry name" value="DNA methylase specificity domains"/>
    <property type="match status" value="2"/>
</dbReference>
<keyword evidence="2" id="KW-0680">Restriction system</keyword>
<feature type="region of interest" description="Disordered" evidence="4">
    <location>
        <begin position="1"/>
        <end position="26"/>
    </location>
</feature>
<gene>
    <name evidence="6" type="ORF">EAF64_05875</name>
</gene>
<reference evidence="6 7" key="1">
    <citation type="submission" date="2019-01" db="EMBL/GenBank/DDBJ databases">
        <title>Halorientalis sp. F13-25 a new haloarchaeum isolated from hypersaline water.</title>
        <authorList>
            <person name="Ana D.-V."/>
            <person name="Cristina S.-P."/>
            <person name="Antonio V."/>
        </authorList>
    </citation>
    <scope>NUCLEOTIDE SEQUENCE [LARGE SCALE GENOMIC DNA]</scope>
    <source>
        <strain evidence="6 7">F13-25</strain>
    </source>
</reference>
<dbReference type="EMBL" id="RDFA01000002">
    <property type="protein sequence ID" value="RXK50091.1"/>
    <property type="molecule type" value="Genomic_DNA"/>
</dbReference>
<keyword evidence="3" id="KW-0238">DNA-binding</keyword>
<evidence type="ECO:0000313" key="6">
    <source>
        <dbReference type="EMBL" id="RXK50091.1"/>
    </source>
</evidence>
<evidence type="ECO:0000256" key="3">
    <source>
        <dbReference type="ARBA" id="ARBA00023125"/>
    </source>
</evidence>
<keyword evidence="6" id="KW-0255">Endonuclease</keyword>
<dbReference type="SUPFAM" id="SSF116734">
    <property type="entry name" value="DNA methylase specificity domain"/>
    <property type="match status" value="2"/>
</dbReference>
<dbReference type="AlphaFoldDB" id="A0A498KWU1"/>
<dbReference type="PANTHER" id="PTHR30408">
    <property type="entry name" value="TYPE-1 RESTRICTION ENZYME ECOKI SPECIFICITY PROTEIN"/>
    <property type="match status" value="1"/>
</dbReference>
<dbReference type="GO" id="GO:0009307">
    <property type="term" value="P:DNA restriction-modification system"/>
    <property type="evidence" value="ECO:0007669"/>
    <property type="project" value="UniProtKB-KW"/>
</dbReference>
<comment type="similarity">
    <text evidence="1">Belongs to the type-I restriction system S methylase family.</text>
</comment>
<accession>A0A498KWU1</accession>
<dbReference type="InterPro" id="IPR000055">
    <property type="entry name" value="Restrct_endonuc_typeI_TRD"/>
</dbReference>
<keyword evidence="7" id="KW-1185">Reference proteome</keyword>
<dbReference type="GO" id="GO:0004519">
    <property type="term" value="F:endonuclease activity"/>
    <property type="evidence" value="ECO:0007669"/>
    <property type="project" value="UniProtKB-KW"/>
</dbReference>
<dbReference type="OrthoDB" id="84651at2157"/>
<dbReference type="GO" id="GO:0003677">
    <property type="term" value="F:DNA binding"/>
    <property type="evidence" value="ECO:0007669"/>
    <property type="project" value="UniProtKB-KW"/>
</dbReference>
<dbReference type="CDD" id="cd17260">
    <property type="entry name" value="RMtype1_S_EcoEI-TRD1-CR1_like"/>
    <property type="match status" value="1"/>
</dbReference>
<dbReference type="PANTHER" id="PTHR30408:SF12">
    <property type="entry name" value="TYPE I RESTRICTION ENZYME MJAVIII SPECIFICITY SUBUNIT"/>
    <property type="match status" value="1"/>
</dbReference>
<sequence>MSEEATLDEYDDSVPTEGSEQSESRFWGTIPEGWELVDGTDVYDVNPNPKSDEEPNTYIEMDALDTELPWPRYFGERNASEYSGKTFTAGDTLFARITPCTENGKAALVPEMDTKVGIGSTEYAVLSPKTERIHPWYLYYLGKSYPVHNYAVSRMRGSTGRQRVPFSVFRRELDVAVPPLKEQRRVASVLYNIDHAIQKTEEVIDQSQRIIDGIIQEHIVDRISNAPSPTALGEVPNNWEKVKLADVASEKEDSLVDGPFGSSLKSEEFIQNGFARIIQLQNVRKNEYSDSNIRYVDEPTFKELERHSAEPGDLIIAKMASPVARACLLPDEYDHYMLGCADVVKLEPGAGFIDKFVMYTLNSYPVWKQAAAHIRGSGRLRVNLNQLKEVSLPKPPLEEQEKIVNAVEDFSDYIQSHEDEKERLKRIRQGLMQDLLSGTVRTTDTNIEVPEEIAQHG</sequence>
<dbReference type="Pfam" id="PF01420">
    <property type="entry name" value="Methylase_S"/>
    <property type="match status" value="1"/>
</dbReference>
<dbReference type="RefSeq" id="WP_129068054.1">
    <property type="nucleotide sequence ID" value="NZ_RDFA01000002.1"/>
</dbReference>
<protein>
    <submittedName>
        <fullName evidence="6">Restriction endonuclease subunit S</fullName>
    </submittedName>
</protein>
<dbReference type="InterPro" id="IPR044946">
    <property type="entry name" value="Restrct_endonuc_typeI_TRD_sf"/>
</dbReference>
<dbReference type="Proteomes" id="UP000289691">
    <property type="component" value="Unassembled WGS sequence"/>
</dbReference>
<proteinExistence type="inferred from homology"/>
<evidence type="ECO:0000256" key="4">
    <source>
        <dbReference type="SAM" id="MobiDB-lite"/>
    </source>
</evidence>
<keyword evidence="6" id="KW-0540">Nuclease</keyword>
<evidence type="ECO:0000313" key="7">
    <source>
        <dbReference type="Proteomes" id="UP000289691"/>
    </source>
</evidence>
<name>A0A498KWU1_9EURY</name>
<feature type="domain" description="Type I restriction modification DNA specificity" evidence="5">
    <location>
        <begin position="237"/>
        <end position="426"/>
    </location>
</feature>